<dbReference type="Proteomes" id="UP000297907">
    <property type="component" value="Unassembled WGS sequence"/>
</dbReference>
<reference evidence="3 4" key="1">
    <citation type="submission" date="2019-03" db="EMBL/GenBank/DDBJ databases">
        <title>Genomics of glacier-inhabiting Cryobacterium strains.</title>
        <authorList>
            <person name="Liu Q."/>
            <person name="Xin Y.-H."/>
        </authorList>
    </citation>
    <scope>NUCLEOTIDE SEQUENCE [LARGE SCALE GENOMIC DNA]</scope>
    <source>
        <strain evidence="3 4">RHLS22-1</strain>
    </source>
</reference>
<gene>
    <name evidence="3" type="ORF">E3O42_00605</name>
</gene>
<evidence type="ECO:0000313" key="4">
    <source>
        <dbReference type="Proteomes" id="UP000297907"/>
    </source>
</evidence>
<feature type="binding site" evidence="2">
    <location>
        <position position="58"/>
    </location>
    <ligand>
        <name>substrate</name>
    </ligand>
</feature>
<accession>A0A4R8WCC7</accession>
<keyword evidence="4" id="KW-1185">Reference proteome</keyword>
<protein>
    <submittedName>
        <fullName evidence="3">Histidine phosphatase family protein</fullName>
    </submittedName>
</protein>
<dbReference type="CDD" id="cd07067">
    <property type="entry name" value="HP_PGM_like"/>
    <property type="match status" value="1"/>
</dbReference>
<dbReference type="InterPro" id="IPR029033">
    <property type="entry name" value="His_PPase_superfam"/>
</dbReference>
<dbReference type="RefSeq" id="WP_134452007.1">
    <property type="nucleotide sequence ID" value="NZ_SOFL01000002.1"/>
</dbReference>
<dbReference type="GO" id="GO:0005737">
    <property type="term" value="C:cytoplasm"/>
    <property type="evidence" value="ECO:0007669"/>
    <property type="project" value="TreeGrafter"/>
</dbReference>
<evidence type="ECO:0000256" key="2">
    <source>
        <dbReference type="PIRSR" id="PIRSR613078-2"/>
    </source>
</evidence>
<dbReference type="AlphaFoldDB" id="A0A4R8WCC7"/>
<dbReference type="OrthoDB" id="4697614at2"/>
<dbReference type="Pfam" id="PF00300">
    <property type="entry name" value="His_Phos_1"/>
    <property type="match status" value="1"/>
</dbReference>
<feature type="active site" description="Proton donor/acceptor" evidence="1">
    <location>
        <position position="82"/>
    </location>
</feature>
<comment type="caution">
    <text evidence="3">The sequence shown here is derived from an EMBL/GenBank/DDBJ whole genome shotgun (WGS) entry which is preliminary data.</text>
</comment>
<dbReference type="SMART" id="SM00855">
    <property type="entry name" value="PGAM"/>
    <property type="match status" value="1"/>
</dbReference>
<name>A0A4R8WCC7_9MICO</name>
<feature type="active site" description="Tele-phosphohistidine intermediate" evidence="1">
    <location>
        <position position="9"/>
    </location>
</feature>
<dbReference type="GO" id="GO:0016791">
    <property type="term" value="F:phosphatase activity"/>
    <property type="evidence" value="ECO:0007669"/>
    <property type="project" value="TreeGrafter"/>
</dbReference>
<dbReference type="Gene3D" id="3.40.50.1240">
    <property type="entry name" value="Phosphoglycerate mutase-like"/>
    <property type="match status" value="1"/>
</dbReference>
<evidence type="ECO:0000256" key="1">
    <source>
        <dbReference type="PIRSR" id="PIRSR613078-1"/>
    </source>
</evidence>
<dbReference type="EMBL" id="SOFL01000002">
    <property type="protein sequence ID" value="TFC06923.1"/>
    <property type="molecule type" value="Genomic_DNA"/>
</dbReference>
<proteinExistence type="predicted"/>
<dbReference type="SUPFAM" id="SSF53254">
    <property type="entry name" value="Phosphoglycerate mutase-like"/>
    <property type="match status" value="1"/>
</dbReference>
<organism evidence="3 4">
    <name type="scientific">Cryobacterium adonitolivorans</name>
    <dbReference type="NCBI Taxonomy" id="1259189"/>
    <lineage>
        <taxon>Bacteria</taxon>
        <taxon>Bacillati</taxon>
        <taxon>Actinomycetota</taxon>
        <taxon>Actinomycetes</taxon>
        <taxon>Micrococcales</taxon>
        <taxon>Microbacteriaceae</taxon>
        <taxon>Cryobacterium</taxon>
    </lineage>
</organism>
<evidence type="ECO:0000313" key="3">
    <source>
        <dbReference type="EMBL" id="TFC06923.1"/>
    </source>
</evidence>
<dbReference type="PANTHER" id="PTHR48100:SF1">
    <property type="entry name" value="HISTIDINE PHOSPHATASE FAMILY PROTEIN-RELATED"/>
    <property type="match status" value="1"/>
</dbReference>
<sequence>MTIVHLARHGETVWHAENRYAGSSDVGLTELGRAQAETLGRWAAGTRPVAVYSSDLSRARITATPAASVLGLDLNIDARLREVDFGRGEGLTTAEMREQFPEELAEFHRHPGLSPLPGGESGLEAVARAWAALEQIATRHEPGPVLVVMHSTLMRLVLCRVLDMPLDRYRSAFPSVVNAAITTVSLGSNPPALHAYNVTQFPGAEP</sequence>
<dbReference type="InterPro" id="IPR050275">
    <property type="entry name" value="PGM_Phosphatase"/>
</dbReference>
<dbReference type="PANTHER" id="PTHR48100">
    <property type="entry name" value="BROAD-SPECIFICITY PHOSPHATASE YOR283W-RELATED"/>
    <property type="match status" value="1"/>
</dbReference>
<dbReference type="InterPro" id="IPR013078">
    <property type="entry name" value="His_Pase_superF_clade-1"/>
</dbReference>